<dbReference type="KEGG" id="pprf:DPRO_2237"/>
<dbReference type="PROSITE" id="PS50206">
    <property type="entry name" value="RHODANESE_3"/>
    <property type="match status" value="1"/>
</dbReference>
<feature type="domain" description="Rhodanese" evidence="2">
    <location>
        <begin position="61"/>
        <end position="169"/>
    </location>
</feature>
<evidence type="ECO:0000313" key="3">
    <source>
        <dbReference type="EMBL" id="SOB59142.1"/>
    </source>
</evidence>
<protein>
    <submittedName>
        <fullName evidence="3">Rhodanese domain protein</fullName>
    </submittedName>
</protein>
<keyword evidence="1" id="KW-0732">Signal</keyword>
<feature type="signal peptide" evidence="1">
    <location>
        <begin position="1"/>
        <end position="21"/>
    </location>
</feature>
<dbReference type="InterPro" id="IPR001307">
    <property type="entry name" value="Thiosulphate_STrfase_CS"/>
</dbReference>
<dbReference type="PROSITE" id="PS51257">
    <property type="entry name" value="PROKAR_LIPOPROTEIN"/>
    <property type="match status" value="1"/>
</dbReference>
<dbReference type="Gene3D" id="3.40.250.10">
    <property type="entry name" value="Rhodanese-like domain"/>
    <property type="match status" value="1"/>
</dbReference>
<accession>A0A2C8F9P7</accession>
<dbReference type="SUPFAM" id="SSF52821">
    <property type="entry name" value="Rhodanese/Cell cycle control phosphatase"/>
    <property type="match status" value="1"/>
</dbReference>
<dbReference type="Pfam" id="PF00581">
    <property type="entry name" value="Rhodanese"/>
    <property type="match status" value="1"/>
</dbReference>
<proteinExistence type="predicted"/>
<name>A0A2C8F9P7_9BACT</name>
<dbReference type="EMBL" id="LT907975">
    <property type="protein sequence ID" value="SOB59142.1"/>
    <property type="molecule type" value="Genomic_DNA"/>
</dbReference>
<evidence type="ECO:0000259" key="2">
    <source>
        <dbReference type="PROSITE" id="PS50206"/>
    </source>
</evidence>
<feature type="chain" id="PRO_5012564490" evidence="1">
    <location>
        <begin position="22"/>
        <end position="171"/>
    </location>
</feature>
<dbReference type="GO" id="GO:0004792">
    <property type="term" value="F:thiosulfate-cyanide sulfurtransferase activity"/>
    <property type="evidence" value="ECO:0007669"/>
    <property type="project" value="InterPro"/>
</dbReference>
<reference evidence="4" key="1">
    <citation type="submission" date="2017-09" db="EMBL/GenBank/DDBJ databases">
        <authorList>
            <person name="Regsiter A."/>
            <person name="William W."/>
        </authorList>
    </citation>
    <scope>NUCLEOTIDE SEQUENCE [LARGE SCALE GENOMIC DNA]</scope>
    <source>
        <strain evidence="4">500-1</strain>
    </source>
</reference>
<keyword evidence="4" id="KW-1185">Reference proteome</keyword>
<evidence type="ECO:0000313" key="4">
    <source>
        <dbReference type="Proteomes" id="UP000219215"/>
    </source>
</evidence>
<dbReference type="Proteomes" id="UP000219215">
    <property type="component" value="Chromosome DPRO"/>
</dbReference>
<sequence>MKKVCLTILACAVLLTGCLGGEDKFVREVTKEAEAVKLAKETVRGGYDLITVSELKGLMDQNKDMLIIDTMPLEASYNKNHIPGAVQFLFPIKPMNEWNAAETDNKTAEQYVELLGPDKDRLIVVYCGFVKCGRSDNGAVWAKKLGYTNVKRLPGGIFAWKGAEYPVGTAG</sequence>
<dbReference type="OrthoDB" id="9789585at2"/>
<gene>
    <name evidence="3" type="ORF">DPRO_2237</name>
</gene>
<dbReference type="RefSeq" id="WP_097012055.1">
    <property type="nucleotide sequence ID" value="NZ_LT907975.1"/>
</dbReference>
<dbReference type="AlphaFoldDB" id="A0A2C8F9P7"/>
<dbReference type="InterPro" id="IPR001763">
    <property type="entry name" value="Rhodanese-like_dom"/>
</dbReference>
<organism evidence="3 4">
    <name type="scientific">Pseudodesulfovibrio profundus</name>
    <dbReference type="NCBI Taxonomy" id="57320"/>
    <lineage>
        <taxon>Bacteria</taxon>
        <taxon>Pseudomonadati</taxon>
        <taxon>Thermodesulfobacteriota</taxon>
        <taxon>Desulfovibrionia</taxon>
        <taxon>Desulfovibrionales</taxon>
        <taxon>Desulfovibrionaceae</taxon>
    </lineage>
</organism>
<evidence type="ECO:0000256" key="1">
    <source>
        <dbReference type="SAM" id="SignalP"/>
    </source>
</evidence>
<dbReference type="PROSITE" id="PS00380">
    <property type="entry name" value="RHODANESE_1"/>
    <property type="match status" value="1"/>
</dbReference>
<dbReference type="SMART" id="SM00450">
    <property type="entry name" value="RHOD"/>
    <property type="match status" value="1"/>
</dbReference>
<dbReference type="InterPro" id="IPR036873">
    <property type="entry name" value="Rhodanese-like_dom_sf"/>
</dbReference>
<dbReference type="CDD" id="cd00158">
    <property type="entry name" value="RHOD"/>
    <property type="match status" value="1"/>
</dbReference>